<sequence>MFTNSFESKRQTCFRFAFFVCEIGLCENNVNFKIIQYKQYNM</sequence>
<name>C0EQD6_NEIFL</name>
<dbReference type="Proteomes" id="UP000004457">
    <property type="component" value="Unassembled WGS sequence"/>
</dbReference>
<accession>C0EQD6</accession>
<dbReference type="EMBL" id="ACEN01000098">
    <property type="protein sequence ID" value="EEG32745.1"/>
    <property type="molecule type" value="Genomic_DNA"/>
</dbReference>
<reference evidence="1 2" key="1">
    <citation type="submission" date="2009-01" db="EMBL/GenBank/DDBJ databases">
        <authorList>
            <person name="Fulton L."/>
            <person name="Clifton S."/>
            <person name="Chinwalla A.T."/>
            <person name="Mitreva M."/>
            <person name="Sodergren E."/>
            <person name="Weinstock G."/>
            <person name="Clifton S."/>
            <person name="Dooling D.J."/>
            <person name="Fulton B."/>
            <person name="Minx P."/>
            <person name="Pepin K.H."/>
            <person name="Johnson M."/>
            <person name="Bhonagiri V."/>
            <person name="Nash W.E."/>
            <person name="Mardis E.R."/>
            <person name="Wilson R.K."/>
        </authorList>
    </citation>
    <scope>NUCLEOTIDE SEQUENCE [LARGE SCALE GENOMIC DNA]</scope>
    <source>
        <strain evidence="1 2">NRL30031/H210</strain>
    </source>
</reference>
<organism evidence="1 2">
    <name type="scientific">Neisseria flavescens NRL30031/H210</name>
    <dbReference type="NCBI Taxonomy" id="546264"/>
    <lineage>
        <taxon>Bacteria</taxon>
        <taxon>Pseudomonadati</taxon>
        <taxon>Pseudomonadota</taxon>
        <taxon>Betaproteobacteria</taxon>
        <taxon>Neisseriales</taxon>
        <taxon>Neisseriaceae</taxon>
        <taxon>Neisseria</taxon>
    </lineage>
</organism>
<keyword evidence="2" id="KW-1185">Reference proteome</keyword>
<proteinExistence type="predicted"/>
<evidence type="ECO:0000313" key="2">
    <source>
        <dbReference type="Proteomes" id="UP000004457"/>
    </source>
</evidence>
<protein>
    <submittedName>
        <fullName evidence="1">Uncharacterized protein</fullName>
    </submittedName>
</protein>
<dbReference type="AlphaFoldDB" id="C0EQD6"/>
<comment type="caution">
    <text evidence="1">The sequence shown here is derived from an EMBL/GenBank/DDBJ whole genome shotgun (WGS) entry which is preliminary data.</text>
</comment>
<evidence type="ECO:0000313" key="1">
    <source>
        <dbReference type="EMBL" id="EEG32745.1"/>
    </source>
</evidence>
<gene>
    <name evidence="1" type="ORF">NEIFLAOT_02178</name>
</gene>